<protein>
    <recommendedName>
        <fullName evidence="3">C2H2-type domain-containing protein</fullName>
    </recommendedName>
</protein>
<reference evidence="4 5" key="1">
    <citation type="journal article" date="2018" name="Front. Microbiol.">
        <title>Genome-Wide Analysis of Corynespora cassiicola Leaf Fall Disease Putative Effectors.</title>
        <authorList>
            <person name="Lopez D."/>
            <person name="Ribeiro S."/>
            <person name="Label P."/>
            <person name="Fumanal B."/>
            <person name="Venisse J.S."/>
            <person name="Kohler A."/>
            <person name="de Oliveira R.R."/>
            <person name="Labutti K."/>
            <person name="Lipzen A."/>
            <person name="Lail K."/>
            <person name="Bauer D."/>
            <person name="Ohm R.A."/>
            <person name="Barry K.W."/>
            <person name="Spatafora J."/>
            <person name="Grigoriev I.V."/>
            <person name="Martin F.M."/>
            <person name="Pujade-Renaud V."/>
        </authorList>
    </citation>
    <scope>NUCLEOTIDE SEQUENCE [LARGE SCALE GENOMIC DNA]</scope>
    <source>
        <strain evidence="4 5">Philippines</strain>
    </source>
</reference>
<organism evidence="4 5">
    <name type="scientific">Corynespora cassiicola Philippines</name>
    <dbReference type="NCBI Taxonomy" id="1448308"/>
    <lineage>
        <taxon>Eukaryota</taxon>
        <taxon>Fungi</taxon>
        <taxon>Dikarya</taxon>
        <taxon>Ascomycota</taxon>
        <taxon>Pezizomycotina</taxon>
        <taxon>Dothideomycetes</taxon>
        <taxon>Pleosporomycetidae</taxon>
        <taxon>Pleosporales</taxon>
        <taxon>Corynesporascaceae</taxon>
        <taxon>Corynespora</taxon>
    </lineage>
</organism>
<feature type="compositionally biased region" description="Basic and acidic residues" evidence="2">
    <location>
        <begin position="1"/>
        <end position="12"/>
    </location>
</feature>
<dbReference type="PROSITE" id="PS50157">
    <property type="entry name" value="ZINC_FINGER_C2H2_2"/>
    <property type="match status" value="1"/>
</dbReference>
<dbReference type="OrthoDB" id="6910977at2759"/>
<keyword evidence="1" id="KW-0479">Metal-binding</keyword>
<sequence length="64" mass="7883">CVKMFQRGDNHKMHLGTHNPSRKKKHICYYADCKRSFFRNEDLERHLNNFHYKKRGFYCNKCDS</sequence>
<dbReference type="GO" id="GO:0008270">
    <property type="term" value="F:zinc ion binding"/>
    <property type="evidence" value="ECO:0007669"/>
    <property type="project" value="UniProtKB-KW"/>
</dbReference>
<dbReference type="STRING" id="1448308.A0A2T2MZZ3"/>
<name>A0A2T2MZZ3_CORCC</name>
<feature type="region of interest" description="Disordered" evidence="2">
    <location>
        <begin position="1"/>
        <end position="20"/>
    </location>
</feature>
<evidence type="ECO:0000256" key="2">
    <source>
        <dbReference type="SAM" id="MobiDB-lite"/>
    </source>
</evidence>
<feature type="domain" description="C2H2-type" evidence="3">
    <location>
        <begin position="26"/>
        <end position="56"/>
    </location>
</feature>
<proteinExistence type="predicted"/>
<accession>A0A2T2MZZ3</accession>
<evidence type="ECO:0000256" key="1">
    <source>
        <dbReference type="PROSITE-ProRule" id="PRU00042"/>
    </source>
</evidence>
<keyword evidence="1" id="KW-0862">Zinc</keyword>
<dbReference type="InterPro" id="IPR013087">
    <property type="entry name" value="Znf_C2H2_type"/>
</dbReference>
<dbReference type="EMBL" id="KZ678222">
    <property type="protein sequence ID" value="PSN58679.1"/>
    <property type="molecule type" value="Genomic_DNA"/>
</dbReference>
<dbReference type="Gene3D" id="3.30.160.60">
    <property type="entry name" value="Classic Zinc Finger"/>
    <property type="match status" value="1"/>
</dbReference>
<keyword evidence="5" id="KW-1185">Reference proteome</keyword>
<evidence type="ECO:0000259" key="3">
    <source>
        <dbReference type="PROSITE" id="PS50157"/>
    </source>
</evidence>
<dbReference type="SUPFAM" id="SSF57667">
    <property type="entry name" value="beta-beta-alpha zinc fingers"/>
    <property type="match status" value="1"/>
</dbReference>
<dbReference type="Proteomes" id="UP000240883">
    <property type="component" value="Unassembled WGS sequence"/>
</dbReference>
<dbReference type="InterPro" id="IPR036236">
    <property type="entry name" value="Znf_C2H2_sf"/>
</dbReference>
<dbReference type="PROSITE" id="PS00028">
    <property type="entry name" value="ZINC_FINGER_C2H2_1"/>
    <property type="match status" value="1"/>
</dbReference>
<evidence type="ECO:0000313" key="4">
    <source>
        <dbReference type="EMBL" id="PSN58679.1"/>
    </source>
</evidence>
<feature type="non-terminal residue" evidence="4">
    <location>
        <position position="1"/>
    </location>
</feature>
<gene>
    <name evidence="4" type="ORF">BS50DRAFT_509984</name>
</gene>
<keyword evidence="1" id="KW-0863">Zinc-finger</keyword>
<evidence type="ECO:0000313" key="5">
    <source>
        <dbReference type="Proteomes" id="UP000240883"/>
    </source>
</evidence>
<dbReference type="AlphaFoldDB" id="A0A2T2MZZ3"/>